<dbReference type="SUPFAM" id="SSF50494">
    <property type="entry name" value="Trypsin-like serine proteases"/>
    <property type="match status" value="1"/>
</dbReference>
<dbReference type="GO" id="GO:0008233">
    <property type="term" value="F:peptidase activity"/>
    <property type="evidence" value="ECO:0007669"/>
    <property type="project" value="UniProtKB-KW"/>
</dbReference>
<comment type="similarity">
    <text evidence="1">Belongs to the peptidase S1C family.</text>
</comment>
<dbReference type="SUPFAM" id="SSF50156">
    <property type="entry name" value="PDZ domain-like"/>
    <property type="match status" value="1"/>
</dbReference>
<organism evidence="4 5">
    <name type="scientific">Thalassoglobus neptunius</name>
    <dbReference type="NCBI Taxonomy" id="1938619"/>
    <lineage>
        <taxon>Bacteria</taxon>
        <taxon>Pseudomonadati</taxon>
        <taxon>Planctomycetota</taxon>
        <taxon>Planctomycetia</taxon>
        <taxon>Planctomycetales</taxon>
        <taxon>Planctomycetaceae</taxon>
        <taxon>Thalassoglobus</taxon>
    </lineage>
</organism>
<dbReference type="GO" id="GO:0006508">
    <property type="term" value="P:proteolysis"/>
    <property type="evidence" value="ECO:0007669"/>
    <property type="project" value="UniProtKB-KW"/>
</dbReference>
<dbReference type="Proteomes" id="UP000317243">
    <property type="component" value="Unassembled WGS sequence"/>
</dbReference>
<keyword evidence="4" id="KW-0645">Protease</keyword>
<dbReference type="PROSITE" id="PS50106">
    <property type="entry name" value="PDZ"/>
    <property type="match status" value="1"/>
</dbReference>
<reference evidence="4 5" key="1">
    <citation type="submission" date="2019-02" db="EMBL/GenBank/DDBJ databases">
        <title>Deep-cultivation of Planctomycetes and their phenomic and genomic characterization uncovers novel biology.</title>
        <authorList>
            <person name="Wiegand S."/>
            <person name="Jogler M."/>
            <person name="Boedeker C."/>
            <person name="Pinto D."/>
            <person name="Vollmers J."/>
            <person name="Rivas-Marin E."/>
            <person name="Kohn T."/>
            <person name="Peeters S.H."/>
            <person name="Heuer A."/>
            <person name="Rast P."/>
            <person name="Oberbeckmann S."/>
            <person name="Bunk B."/>
            <person name="Jeske O."/>
            <person name="Meyerdierks A."/>
            <person name="Storesund J.E."/>
            <person name="Kallscheuer N."/>
            <person name="Luecker S."/>
            <person name="Lage O.M."/>
            <person name="Pohl T."/>
            <person name="Merkel B.J."/>
            <person name="Hornburger P."/>
            <person name="Mueller R.-W."/>
            <person name="Bruemmer F."/>
            <person name="Labrenz M."/>
            <person name="Spormann A.M."/>
            <person name="Op Den Camp H."/>
            <person name="Overmann J."/>
            <person name="Amann R."/>
            <person name="Jetten M.S.M."/>
            <person name="Mascher T."/>
            <person name="Medema M.H."/>
            <person name="Devos D.P."/>
            <person name="Kaster A.-K."/>
            <person name="Ovreas L."/>
            <person name="Rohde M."/>
            <person name="Galperin M.Y."/>
            <person name="Jogler C."/>
        </authorList>
    </citation>
    <scope>NUCLEOTIDE SEQUENCE [LARGE SCALE GENOMIC DNA]</scope>
    <source>
        <strain evidence="4 5">KOR42</strain>
    </source>
</reference>
<protein>
    <submittedName>
        <fullName evidence="4">Putative periplasmic serine endoprotease DegP-like</fullName>
        <ecNumber evidence="4">3.4.21.107</ecNumber>
    </submittedName>
</protein>
<dbReference type="Pfam" id="PF13365">
    <property type="entry name" value="Trypsin_2"/>
    <property type="match status" value="1"/>
</dbReference>
<comment type="caution">
    <text evidence="4">The sequence shown here is derived from an EMBL/GenBank/DDBJ whole genome shotgun (WGS) entry which is preliminary data.</text>
</comment>
<keyword evidence="2" id="KW-0732">Signal</keyword>
<dbReference type="PANTHER" id="PTHR22939">
    <property type="entry name" value="SERINE PROTEASE FAMILY S1C HTRA-RELATED"/>
    <property type="match status" value="1"/>
</dbReference>
<evidence type="ECO:0000259" key="3">
    <source>
        <dbReference type="PROSITE" id="PS50106"/>
    </source>
</evidence>
<name>A0A5C5WNS5_9PLAN</name>
<dbReference type="PANTHER" id="PTHR22939:SF129">
    <property type="entry name" value="SERINE PROTEASE HTRA2, MITOCHONDRIAL"/>
    <property type="match status" value="1"/>
</dbReference>
<feature type="signal peptide" evidence="2">
    <location>
        <begin position="1"/>
        <end position="21"/>
    </location>
</feature>
<feature type="chain" id="PRO_5022941440" evidence="2">
    <location>
        <begin position="22"/>
        <end position="348"/>
    </location>
</feature>
<dbReference type="Pfam" id="PF13180">
    <property type="entry name" value="PDZ_2"/>
    <property type="match status" value="1"/>
</dbReference>
<keyword evidence="5" id="KW-1185">Reference proteome</keyword>
<dbReference type="InterPro" id="IPR043504">
    <property type="entry name" value="Peptidase_S1_PA_chymotrypsin"/>
</dbReference>
<proteinExistence type="inferred from homology"/>
<keyword evidence="4" id="KW-0378">Hydrolase</keyword>
<feature type="domain" description="PDZ" evidence="3">
    <location>
        <begin position="156"/>
        <end position="213"/>
    </location>
</feature>
<accession>A0A5C5WNS5</accession>
<dbReference type="Gene3D" id="2.30.42.10">
    <property type="match status" value="1"/>
</dbReference>
<evidence type="ECO:0000313" key="5">
    <source>
        <dbReference type="Proteomes" id="UP000317243"/>
    </source>
</evidence>
<evidence type="ECO:0000256" key="1">
    <source>
        <dbReference type="ARBA" id="ARBA00010541"/>
    </source>
</evidence>
<evidence type="ECO:0000313" key="4">
    <source>
        <dbReference type="EMBL" id="TWT52288.1"/>
    </source>
</evidence>
<dbReference type="AlphaFoldDB" id="A0A5C5WNS5"/>
<dbReference type="SMART" id="SM00228">
    <property type="entry name" value="PDZ"/>
    <property type="match status" value="1"/>
</dbReference>
<dbReference type="InterPro" id="IPR009003">
    <property type="entry name" value="Peptidase_S1_PA"/>
</dbReference>
<dbReference type="InterPro" id="IPR001478">
    <property type="entry name" value="PDZ"/>
</dbReference>
<sequence length="348" mass="37871" precursor="true">MTQRFLATLILISSLPLSAPAEERLPERLRERFWTQGEQVRNAFVPVIRNARRGTVEFLKETEPVALGAVIDGDGWILTKASQIGEADLVTLQDGRRVPFEYIGHDVKLDLALVRVNASRLTAVEWETEEPKLGAWVVTTGQKPEPLGIGVVSVPRRSIEKSSSYGVLGIALVDVSPDVAAIIESVFPNSGASRAGLEANDEVLSINSSQIAGRRDLIRTIHQYRPGDTVIVEVDRDGEKKSFSVTLTHPFGDFLSRIAFQQQLGGPLSFRRDDFEAVLQHDTVLRPEQCGGPAVNIDGKAIGINIARAGRTASYLLPADLILPKIEALKSGEFPPPIAPQSDADTGE</sequence>
<dbReference type="InterPro" id="IPR036034">
    <property type="entry name" value="PDZ_sf"/>
</dbReference>
<dbReference type="EMBL" id="SIHI01000006">
    <property type="protein sequence ID" value="TWT52288.1"/>
    <property type="molecule type" value="Genomic_DNA"/>
</dbReference>
<dbReference type="EC" id="3.4.21.107" evidence="4"/>
<dbReference type="RefSeq" id="WP_197441185.1">
    <property type="nucleotide sequence ID" value="NZ_SIHI01000006.1"/>
</dbReference>
<dbReference type="Gene3D" id="2.40.10.10">
    <property type="entry name" value="Trypsin-like serine proteases"/>
    <property type="match status" value="2"/>
</dbReference>
<gene>
    <name evidence="4" type="primary">mucD_3</name>
    <name evidence="4" type="ORF">KOR42_29740</name>
</gene>
<evidence type="ECO:0000256" key="2">
    <source>
        <dbReference type="SAM" id="SignalP"/>
    </source>
</evidence>